<gene>
    <name evidence="2" type="ORF">BJY28_000519</name>
</gene>
<keyword evidence="1" id="KW-0472">Membrane</keyword>
<comment type="caution">
    <text evidence="2">The sequence shown here is derived from an EMBL/GenBank/DDBJ whole genome shotgun (WGS) entry which is preliminary data.</text>
</comment>
<name>A0A852X3Y9_9MICO</name>
<sequence>MTRPGQAPRSAPAALALGLLLSLLLVTVAVITVRDLVVSQGWAEGSPWIPSWVDGLDGLTPGTPVLVAGIVAALVGLLVLVLALRPGRKTHVPAARGGDLWLTPDAVATVAATAADRTSGTLSATPVRATPRGATVQVLTRGGDGRAAQEAAREVVGDLTPMSISVKAKELSS</sequence>
<reference evidence="2 3" key="1">
    <citation type="submission" date="2020-07" db="EMBL/GenBank/DDBJ databases">
        <title>Sequencing the genomes of 1000 actinobacteria strains.</title>
        <authorList>
            <person name="Klenk H.-P."/>
        </authorList>
    </citation>
    <scope>NUCLEOTIDE SEQUENCE [LARGE SCALE GENOMIC DNA]</scope>
    <source>
        <strain evidence="2 3">DSM 24723</strain>
    </source>
</reference>
<dbReference type="EMBL" id="JACBZX010000001">
    <property type="protein sequence ID" value="NYG36050.1"/>
    <property type="molecule type" value="Genomic_DNA"/>
</dbReference>
<protein>
    <recommendedName>
        <fullName evidence="4">Alkaline shock response membrane anchor protein AmaP</fullName>
    </recommendedName>
</protein>
<keyword evidence="1" id="KW-0812">Transmembrane</keyword>
<evidence type="ECO:0000313" key="2">
    <source>
        <dbReference type="EMBL" id="NYG36050.1"/>
    </source>
</evidence>
<accession>A0A852X3Y9</accession>
<dbReference type="AlphaFoldDB" id="A0A852X3Y9"/>
<proteinExistence type="predicted"/>
<keyword evidence="1" id="KW-1133">Transmembrane helix</keyword>
<evidence type="ECO:0000256" key="1">
    <source>
        <dbReference type="SAM" id="Phobius"/>
    </source>
</evidence>
<evidence type="ECO:0000313" key="3">
    <source>
        <dbReference type="Proteomes" id="UP000592181"/>
    </source>
</evidence>
<feature type="transmembrane region" description="Helical" evidence="1">
    <location>
        <begin position="63"/>
        <end position="84"/>
    </location>
</feature>
<organism evidence="2 3">
    <name type="scientific">Janibacter alkaliphilus</name>
    <dbReference type="NCBI Taxonomy" id="1069963"/>
    <lineage>
        <taxon>Bacteria</taxon>
        <taxon>Bacillati</taxon>
        <taxon>Actinomycetota</taxon>
        <taxon>Actinomycetes</taxon>
        <taxon>Micrococcales</taxon>
        <taxon>Intrasporangiaceae</taxon>
        <taxon>Janibacter</taxon>
    </lineage>
</organism>
<evidence type="ECO:0008006" key="4">
    <source>
        <dbReference type="Google" id="ProtNLM"/>
    </source>
</evidence>
<keyword evidence="3" id="KW-1185">Reference proteome</keyword>
<dbReference type="Proteomes" id="UP000592181">
    <property type="component" value="Unassembled WGS sequence"/>
</dbReference>
<dbReference type="RefSeq" id="WP_179461618.1">
    <property type="nucleotide sequence ID" value="NZ_JACBZX010000001.1"/>
</dbReference>